<sequence length="68" mass="7742">MRPNVLISILFVLGVILSVWRPGDAAMALPHSRTKRTIYIITHKPKKSKHPIIITGKPAKITDIYLRR</sequence>
<accession>A0A8U0LU62</accession>
<evidence type="ECO:0000313" key="2">
    <source>
        <dbReference type="EMBL" id="UPH34155.1"/>
    </source>
</evidence>
<protein>
    <submittedName>
        <fullName evidence="2">Venom peptide ECTX1-Rm64a</fullName>
    </submittedName>
</protein>
<dbReference type="AlphaFoldDB" id="A0A8U0LU62"/>
<feature type="chain" id="PRO_5035851339" evidence="1">
    <location>
        <begin position="26"/>
        <end position="68"/>
    </location>
</feature>
<proteinExistence type="evidence at transcript level"/>
<reference evidence="2" key="1">
    <citation type="submission" date="2020-11" db="EMBL/GenBank/DDBJ databases">
        <authorList>
            <person name="Robinson S.D."/>
        </authorList>
    </citation>
    <scope>NUCLEOTIDE SEQUENCE</scope>
    <source>
        <tissue evidence="2">Venom apparatus</tissue>
    </source>
</reference>
<evidence type="ECO:0000256" key="1">
    <source>
        <dbReference type="SAM" id="SignalP"/>
    </source>
</evidence>
<name>A0A8U0LU62_RHYMT</name>
<dbReference type="EMBL" id="MW317122">
    <property type="protein sequence ID" value="UPH34155.1"/>
    <property type="molecule type" value="mRNA"/>
</dbReference>
<organism evidence="2">
    <name type="scientific">Rhytidoponera metallica</name>
    <name type="common">Australian green-headed ant</name>
    <name type="synonym">Ponera metallica</name>
    <dbReference type="NCBI Taxonomy" id="148364"/>
    <lineage>
        <taxon>Eukaryota</taxon>
        <taxon>Metazoa</taxon>
        <taxon>Ecdysozoa</taxon>
        <taxon>Arthropoda</taxon>
        <taxon>Hexapoda</taxon>
        <taxon>Insecta</taxon>
        <taxon>Pterygota</taxon>
        <taxon>Neoptera</taxon>
        <taxon>Endopterygota</taxon>
        <taxon>Hymenoptera</taxon>
        <taxon>Apocrita</taxon>
        <taxon>Aculeata</taxon>
        <taxon>Formicoidea</taxon>
        <taxon>Formicidae</taxon>
        <taxon>Ectatomminae</taxon>
        <taxon>Ectatommini</taxon>
        <taxon>Rhytidoponera</taxon>
    </lineage>
</organism>
<feature type="signal peptide" evidence="1">
    <location>
        <begin position="1"/>
        <end position="25"/>
    </location>
</feature>
<keyword evidence="1" id="KW-0732">Signal</keyword>